<dbReference type="GO" id="GO:0032259">
    <property type="term" value="P:methylation"/>
    <property type="evidence" value="ECO:0007669"/>
    <property type="project" value="UniProtKB-KW"/>
</dbReference>
<dbReference type="OrthoDB" id="5881184at2"/>
<keyword evidence="2" id="KW-1185">Reference proteome</keyword>
<organism evidence="1 2">
    <name type="scientific">Paenibacillus rigui</name>
    <dbReference type="NCBI Taxonomy" id="554312"/>
    <lineage>
        <taxon>Bacteria</taxon>
        <taxon>Bacillati</taxon>
        <taxon>Bacillota</taxon>
        <taxon>Bacilli</taxon>
        <taxon>Bacillales</taxon>
        <taxon>Paenibacillaceae</taxon>
        <taxon>Paenibacillus</taxon>
    </lineage>
</organism>
<dbReference type="PANTHER" id="PTHR38451:SF1">
    <property type="entry name" value="TRNA (ADENINE(22)-N(1))-METHYLTRANSFERASE"/>
    <property type="match status" value="1"/>
</dbReference>
<dbReference type="InterPro" id="IPR006901">
    <property type="entry name" value="TrmK"/>
</dbReference>
<evidence type="ECO:0000313" key="1">
    <source>
        <dbReference type="EMBL" id="OXM86093.1"/>
    </source>
</evidence>
<sequence length="256" mass="28762">MLKISKRLEQIANQVPVGSTLADIGSDHALLPAYLVQQDRITRAIAGEVNPGPFQAAAKQVKEAELNYKIEVRLGDGLEVISPNEVDVITIAGMGGALIASILEAGKAKLPGVKRLILQPNVGESNVRSWLIANGWVLTNEQILEEDHKIYEILTAVPADQTELTDSFVYRTRELEQGHHADRELLLKLGPYLLDRPTEVWHRKWQLELNKLDMIRHQLSLSALEESKRKQQDVEREMKQIREVLACLPKDKASFN</sequence>
<dbReference type="SUPFAM" id="SSF53335">
    <property type="entry name" value="S-adenosyl-L-methionine-dependent methyltransferases"/>
    <property type="match status" value="1"/>
</dbReference>
<dbReference type="GO" id="GO:0160105">
    <property type="term" value="F:tRNA (adenine(22)-N1)-methyltransferase activity"/>
    <property type="evidence" value="ECO:0007669"/>
    <property type="project" value="InterPro"/>
</dbReference>
<evidence type="ECO:0000313" key="2">
    <source>
        <dbReference type="Proteomes" id="UP000215509"/>
    </source>
</evidence>
<keyword evidence="1" id="KW-0808">Transferase</keyword>
<protein>
    <submittedName>
        <fullName evidence="1">tRNA (Adenine-N(1))-methyltransferase</fullName>
    </submittedName>
</protein>
<dbReference type="EMBL" id="NMQW01000017">
    <property type="protein sequence ID" value="OXM86093.1"/>
    <property type="molecule type" value="Genomic_DNA"/>
</dbReference>
<comment type="caution">
    <text evidence="1">The sequence shown here is derived from an EMBL/GenBank/DDBJ whole genome shotgun (WGS) entry which is preliminary data.</text>
</comment>
<name>A0A229URY9_9BACL</name>
<accession>A0A229URY9</accession>
<dbReference type="Pfam" id="PF04816">
    <property type="entry name" value="TrmK"/>
    <property type="match status" value="1"/>
</dbReference>
<keyword evidence="1" id="KW-0489">Methyltransferase</keyword>
<proteinExistence type="predicted"/>
<dbReference type="Proteomes" id="UP000215509">
    <property type="component" value="Unassembled WGS sequence"/>
</dbReference>
<dbReference type="PANTHER" id="PTHR38451">
    <property type="entry name" value="TRNA (ADENINE(22)-N(1))-METHYLTRANSFERASE"/>
    <property type="match status" value="1"/>
</dbReference>
<dbReference type="Gene3D" id="3.40.50.150">
    <property type="entry name" value="Vaccinia Virus protein VP39"/>
    <property type="match status" value="1"/>
</dbReference>
<dbReference type="AlphaFoldDB" id="A0A229URY9"/>
<dbReference type="InterPro" id="IPR029063">
    <property type="entry name" value="SAM-dependent_MTases_sf"/>
</dbReference>
<gene>
    <name evidence="1" type="ORF">CF651_12815</name>
</gene>
<reference evidence="1 2" key="1">
    <citation type="submission" date="2017-07" db="EMBL/GenBank/DDBJ databases">
        <title>Genome sequencing and assembly of Paenibacillus rigui.</title>
        <authorList>
            <person name="Mayilraj S."/>
        </authorList>
    </citation>
    <scope>NUCLEOTIDE SEQUENCE [LARGE SCALE GENOMIC DNA]</scope>
    <source>
        <strain evidence="1 2">JCM 16352</strain>
    </source>
</reference>
<dbReference type="PIRSF" id="PIRSF018637">
    <property type="entry name" value="TrmK"/>
    <property type="match status" value="1"/>
</dbReference>
<dbReference type="Gene3D" id="1.10.287.1890">
    <property type="match status" value="1"/>
</dbReference>
<dbReference type="RefSeq" id="WP_094015243.1">
    <property type="nucleotide sequence ID" value="NZ_NMQW01000017.1"/>
</dbReference>